<dbReference type="KEGG" id="sgm:GCM10017557_18960"/>
<evidence type="ECO:0000259" key="3">
    <source>
        <dbReference type="SMART" id="SM00822"/>
    </source>
</evidence>
<keyword evidence="5" id="KW-1185">Reference proteome</keyword>
<accession>A0A7G1NZP2</accession>
<dbReference type="SMART" id="SM00822">
    <property type="entry name" value="PKS_KR"/>
    <property type="match status" value="1"/>
</dbReference>
<dbReference type="InterPro" id="IPR057326">
    <property type="entry name" value="KR_dom"/>
</dbReference>
<dbReference type="RefSeq" id="WP_079103773.1">
    <property type="nucleotide sequence ID" value="NZ_AP023440.1"/>
</dbReference>
<dbReference type="PRINTS" id="PR00080">
    <property type="entry name" value="SDRFAMILY"/>
</dbReference>
<dbReference type="OrthoDB" id="286404at2"/>
<comment type="similarity">
    <text evidence="1">Belongs to the short-chain dehydrogenases/reductases (SDR) family.</text>
</comment>
<dbReference type="Gene3D" id="3.40.50.720">
    <property type="entry name" value="NAD(P)-binding Rossmann-like Domain"/>
    <property type="match status" value="1"/>
</dbReference>
<dbReference type="EMBL" id="AP023440">
    <property type="protein sequence ID" value="BCL27037.1"/>
    <property type="molecule type" value="Genomic_DNA"/>
</dbReference>
<gene>
    <name evidence="4" type="ORF">GCM10017557_18960</name>
</gene>
<evidence type="ECO:0000256" key="1">
    <source>
        <dbReference type="ARBA" id="ARBA00006484"/>
    </source>
</evidence>
<organism evidence="4 5">
    <name type="scientific">Streptomyces aurantiacus</name>
    <dbReference type="NCBI Taxonomy" id="47760"/>
    <lineage>
        <taxon>Bacteria</taxon>
        <taxon>Bacillati</taxon>
        <taxon>Actinomycetota</taxon>
        <taxon>Actinomycetes</taxon>
        <taxon>Kitasatosporales</taxon>
        <taxon>Streptomycetaceae</taxon>
        <taxon>Streptomyces</taxon>
        <taxon>Streptomyces aurantiacus group</taxon>
    </lineage>
</organism>
<evidence type="ECO:0000313" key="5">
    <source>
        <dbReference type="Proteomes" id="UP000516444"/>
    </source>
</evidence>
<dbReference type="PRINTS" id="PR00081">
    <property type="entry name" value="GDHRDH"/>
</dbReference>
<dbReference type="Proteomes" id="UP000516444">
    <property type="component" value="Chromosome"/>
</dbReference>
<reference evidence="4 5" key="1">
    <citation type="journal article" date="2014" name="Int. J. Syst. Evol. Microbiol.">
        <title>Complete genome sequence of Corynebacterium casei LMG S-19264T (=DSM 44701T), isolated from a smear-ripened cheese.</title>
        <authorList>
            <consortium name="US DOE Joint Genome Institute (JGI-PGF)"/>
            <person name="Walter F."/>
            <person name="Albersmeier A."/>
            <person name="Kalinowski J."/>
            <person name="Ruckert C."/>
        </authorList>
    </citation>
    <scope>NUCLEOTIDE SEQUENCE [LARGE SCALE GENOMIC DNA]</scope>
    <source>
        <strain evidence="4 5">JCM 4677</strain>
    </source>
</reference>
<sequence>MTLQASLQDALQDTLQDKTALVTGATSGIGRAVAQRLARHGARVIVTGRDKQRGEEVVAGIEAEGGRARFLAADLADFDDVRRLAGEAADVDILVNNAGVALGGPTEQTAQEDFDLVFAVNVKAPFYLTAAIAPRMAARGGGAIISISTMAATIGMSGLAAYGASKAAIEALTRSWTAEFGPRGVRVNVVAPGPTRTPASAAMGEMFDTLAAAVPAQRGADPDEIAAAVCFLASDEAGFIYGAVLPADGGRVAI</sequence>
<dbReference type="PANTHER" id="PTHR43639:SF1">
    <property type="entry name" value="SHORT-CHAIN DEHYDROGENASE_REDUCTASE FAMILY PROTEIN"/>
    <property type="match status" value="1"/>
</dbReference>
<dbReference type="Pfam" id="PF13561">
    <property type="entry name" value="adh_short_C2"/>
    <property type="match status" value="1"/>
</dbReference>
<dbReference type="CDD" id="cd05233">
    <property type="entry name" value="SDR_c"/>
    <property type="match status" value="1"/>
</dbReference>
<keyword evidence="2" id="KW-0560">Oxidoreductase</keyword>
<feature type="domain" description="Ketoreductase" evidence="3">
    <location>
        <begin position="18"/>
        <end position="193"/>
    </location>
</feature>
<dbReference type="FunFam" id="3.40.50.720:FF:000084">
    <property type="entry name" value="Short-chain dehydrogenase reductase"/>
    <property type="match status" value="1"/>
</dbReference>
<evidence type="ECO:0000313" key="4">
    <source>
        <dbReference type="EMBL" id="BCL27037.1"/>
    </source>
</evidence>
<dbReference type="SUPFAM" id="SSF51735">
    <property type="entry name" value="NAD(P)-binding Rossmann-fold domains"/>
    <property type="match status" value="1"/>
</dbReference>
<evidence type="ECO:0000256" key="2">
    <source>
        <dbReference type="ARBA" id="ARBA00023002"/>
    </source>
</evidence>
<dbReference type="PANTHER" id="PTHR43639">
    <property type="entry name" value="OXIDOREDUCTASE, SHORT-CHAIN DEHYDROGENASE/REDUCTASE FAMILY (AFU_ORTHOLOGUE AFUA_5G02870)"/>
    <property type="match status" value="1"/>
</dbReference>
<name>A0A7G1NZP2_9ACTN</name>
<dbReference type="NCBIfam" id="NF005559">
    <property type="entry name" value="PRK07231.1"/>
    <property type="match status" value="1"/>
</dbReference>
<dbReference type="InterPro" id="IPR036291">
    <property type="entry name" value="NAD(P)-bd_dom_sf"/>
</dbReference>
<dbReference type="InterPro" id="IPR002347">
    <property type="entry name" value="SDR_fam"/>
</dbReference>
<dbReference type="GO" id="GO:0016491">
    <property type="term" value="F:oxidoreductase activity"/>
    <property type="evidence" value="ECO:0007669"/>
    <property type="project" value="UniProtKB-KW"/>
</dbReference>
<proteinExistence type="inferred from homology"/>
<protein>
    <submittedName>
        <fullName evidence="4">Short-chain dehydrogenase</fullName>
    </submittedName>
</protein>
<dbReference type="AlphaFoldDB" id="A0A7G1NZP2"/>